<evidence type="ECO:0000313" key="1">
    <source>
        <dbReference type="EMBL" id="MDS1308889.1"/>
    </source>
</evidence>
<evidence type="ECO:0000313" key="2">
    <source>
        <dbReference type="Proteomes" id="UP001267407"/>
    </source>
</evidence>
<evidence type="ECO:0008006" key="3">
    <source>
        <dbReference type="Google" id="ProtNLM"/>
    </source>
</evidence>
<organism evidence="1 2">
    <name type="scientific">Marinobacter xiaoshiensis</name>
    <dbReference type="NCBI Taxonomy" id="3073652"/>
    <lineage>
        <taxon>Bacteria</taxon>
        <taxon>Pseudomonadati</taxon>
        <taxon>Pseudomonadota</taxon>
        <taxon>Gammaproteobacteria</taxon>
        <taxon>Pseudomonadales</taxon>
        <taxon>Marinobacteraceae</taxon>
        <taxon>Marinobacter</taxon>
    </lineage>
</organism>
<comment type="caution">
    <text evidence="1">The sequence shown here is derived from an EMBL/GenBank/DDBJ whole genome shotgun (WGS) entry which is preliminary data.</text>
</comment>
<gene>
    <name evidence="1" type="ORF">RKA07_02090</name>
</gene>
<reference evidence="1" key="1">
    <citation type="submission" date="2023-09" db="EMBL/GenBank/DDBJ databases">
        <title>Marinobacter sediminicola sp. nov. and Marinobacter maritimum sp. nov., isolated from marine sediment.</title>
        <authorList>
            <person name="An J."/>
        </authorList>
    </citation>
    <scope>NUCLEOTIDE SEQUENCE</scope>
    <source>
        <strain evidence="1">F60267</strain>
    </source>
</reference>
<dbReference type="RefSeq" id="WP_310965423.1">
    <property type="nucleotide sequence ID" value="NZ_JAVMBO010000003.1"/>
</dbReference>
<accession>A0ABU2HCU6</accession>
<dbReference type="EMBL" id="JAVMBO010000003">
    <property type="protein sequence ID" value="MDS1308889.1"/>
    <property type="molecule type" value="Genomic_DNA"/>
</dbReference>
<dbReference type="Proteomes" id="UP001267407">
    <property type="component" value="Unassembled WGS sequence"/>
</dbReference>
<sequence>MSRNIAFPFLTVPDSCISAEPWFLCVDGGGSTPIGDYIADWDYATELCLSRSIELNMEDVSSLLEIPSDSLEVRLIVDIGTGSGRLPRKILSTNSFKITTAFPKVDISLIPPSEHLSSFLFISTTLVLASKPSAFGKLSPTLPNSRLWQDKLVTRLDGEEPRFPIEEASFASLFGNLPEARAPWFVSWNPGDWNRDFHGAVRLYLNNDYPEIITKIQAGDSFLLQTISVDVVGQVLEKLLTETDADDIVANAPGGSLAAQAASWIKLAWPTSSLVSLKHKFESQPGIFRASIWAIAESQEEL</sequence>
<proteinExistence type="predicted"/>
<name>A0ABU2HCU6_9GAMM</name>
<keyword evidence="2" id="KW-1185">Reference proteome</keyword>
<protein>
    <recommendedName>
        <fullName evidence="3">SAM-dependent methyltransferase, MidA family</fullName>
    </recommendedName>
</protein>